<accession>A0A2S4VVZ4</accession>
<evidence type="ECO:0000313" key="3">
    <source>
        <dbReference type="Proteomes" id="UP000239156"/>
    </source>
</evidence>
<protein>
    <submittedName>
        <fullName evidence="2">Uncharacterized protein</fullName>
    </submittedName>
</protein>
<dbReference type="EMBL" id="PKSL01000023">
    <property type="protein sequence ID" value="POW13659.1"/>
    <property type="molecule type" value="Genomic_DNA"/>
</dbReference>
<dbReference type="SUPFAM" id="SSF88713">
    <property type="entry name" value="Glycoside hydrolase/deacetylase"/>
    <property type="match status" value="1"/>
</dbReference>
<name>A0A2S4VVZ4_9BASI</name>
<dbReference type="VEuPathDB" id="FungiDB:PSTT_03566"/>
<feature type="compositionally biased region" description="Polar residues" evidence="1">
    <location>
        <begin position="45"/>
        <end position="59"/>
    </location>
</feature>
<gene>
    <name evidence="2" type="ORF">PSTT_03566</name>
</gene>
<evidence type="ECO:0000313" key="2">
    <source>
        <dbReference type="EMBL" id="POW13659.1"/>
    </source>
</evidence>
<feature type="compositionally biased region" description="Polar residues" evidence="1">
    <location>
        <begin position="82"/>
        <end position="95"/>
    </location>
</feature>
<dbReference type="AlphaFoldDB" id="A0A2S4VVZ4"/>
<dbReference type="Gene3D" id="3.20.20.370">
    <property type="entry name" value="Glycoside hydrolase/deacetylase"/>
    <property type="match status" value="1"/>
</dbReference>
<dbReference type="VEuPathDB" id="FungiDB:PSHT_09383"/>
<evidence type="ECO:0000256" key="1">
    <source>
        <dbReference type="SAM" id="MobiDB-lite"/>
    </source>
</evidence>
<feature type="region of interest" description="Disordered" evidence="1">
    <location>
        <begin position="38"/>
        <end position="95"/>
    </location>
</feature>
<organism evidence="2 3">
    <name type="scientific">Puccinia striiformis</name>
    <dbReference type="NCBI Taxonomy" id="27350"/>
    <lineage>
        <taxon>Eukaryota</taxon>
        <taxon>Fungi</taxon>
        <taxon>Dikarya</taxon>
        <taxon>Basidiomycota</taxon>
        <taxon>Pucciniomycotina</taxon>
        <taxon>Pucciniomycetes</taxon>
        <taxon>Pucciniales</taxon>
        <taxon>Pucciniaceae</taxon>
        <taxon>Puccinia</taxon>
    </lineage>
</organism>
<dbReference type="Proteomes" id="UP000239156">
    <property type="component" value="Unassembled WGS sequence"/>
</dbReference>
<comment type="caution">
    <text evidence="2">The sequence shown here is derived from an EMBL/GenBank/DDBJ whole genome shotgun (WGS) entry which is preliminary data.</text>
</comment>
<dbReference type="GO" id="GO:0005975">
    <property type="term" value="P:carbohydrate metabolic process"/>
    <property type="evidence" value="ECO:0007669"/>
    <property type="project" value="InterPro"/>
</dbReference>
<proteinExistence type="predicted"/>
<dbReference type="InterPro" id="IPR011330">
    <property type="entry name" value="Glyco_hydro/deAcase_b/a-brl"/>
</dbReference>
<keyword evidence="3" id="KW-1185">Reference proteome</keyword>
<reference evidence="2" key="1">
    <citation type="submission" date="2017-12" db="EMBL/GenBank/DDBJ databases">
        <title>Gene loss provides genomic basis for host adaptation in cereal stripe rust fungi.</title>
        <authorList>
            <person name="Xia C."/>
        </authorList>
    </citation>
    <scope>NUCLEOTIDE SEQUENCE [LARGE SCALE GENOMIC DNA]</scope>
    <source>
        <strain evidence="2">93-210</strain>
    </source>
</reference>
<sequence>MRVKPKFFRAPYGEHNKQSLDILAKRGYTVVDWSFDSGDSVGATPESSMKGYNNWQEVSRPSDRSQSRDLPNYGHKRKPSARDSSWTCAGTPTSD</sequence>